<evidence type="ECO:0000313" key="4">
    <source>
        <dbReference type="Proteomes" id="UP000028999"/>
    </source>
</evidence>
<dbReference type="SMR" id="A0A078J2U1"/>
<dbReference type="PANTHER" id="PTHR24414:SF141">
    <property type="entry name" value="GENOME ASSEMBLY, CHROMOSOME: A07"/>
    <property type="match status" value="1"/>
</dbReference>
<dbReference type="OMA" id="WEPEIIN"/>
<dbReference type="SUPFAM" id="SSF117281">
    <property type="entry name" value="Kelch motif"/>
    <property type="match status" value="1"/>
</dbReference>
<name>A0A078J2U1_BRANA</name>
<dbReference type="AlphaFoldDB" id="A0A078J2U1"/>
<organism evidence="3 4">
    <name type="scientific">Brassica napus</name>
    <name type="common">Rape</name>
    <dbReference type="NCBI Taxonomy" id="3708"/>
    <lineage>
        <taxon>Eukaryota</taxon>
        <taxon>Viridiplantae</taxon>
        <taxon>Streptophyta</taxon>
        <taxon>Embryophyta</taxon>
        <taxon>Tracheophyta</taxon>
        <taxon>Spermatophyta</taxon>
        <taxon>Magnoliopsida</taxon>
        <taxon>eudicotyledons</taxon>
        <taxon>Gunneridae</taxon>
        <taxon>Pentapetalae</taxon>
        <taxon>rosids</taxon>
        <taxon>malvids</taxon>
        <taxon>Brassicales</taxon>
        <taxon>Brassicaceae</taxon>
        <taxon>Brassiceae</taxon>
        <taxon>Brassica</taxon>
    </lineage>
</organism>
<dbReference type="PaxDb" id="3708-A0A078J2U1"/>
<evidence type="ECO:0000313" key="2">
    <source>
        <dbReference type="EMBL" id="CAF2186830.1"/>
    </source>
</evidence>
<dbReference type="KEGG" id="bna:106371750"/>
<keyword evidence="4" id="KW-1185">Reference proteome</keyword>
<accession>A0A078J2U1</accession>
<proteinExistence type="predicted"/>
<dbReference type="InterPro" id="IPR050354">
    <property type="entry name" value="F-box/kelch-repeat_ARATH"/>
</dbReference>
<dbReference type="CDD" id="cd22152">
    <property type="entry name" value="F-box_AtAFR-like"/>
    <property type="match status" value="1"/>
</dbReference>
<reference evidence="3" key="2">
    <citation type="submission" date="2014-06" db="EMBL/GenBank/DDBJ databases">
        <authorList>
            <person name="Genoscope - CEA"/>
        </authorList>
    </citation>
    <scope>NUCLEOTIDE SEQUENCE</scope>
</reference>
<dbReference type="InterPro" id="IPR001810">
    <property type="entry name" value="F-box_dom"/>
</dbReference>
<evidence type="ECO:0000313" key="3">
    <source>
        <dbReference type="EMBL" id="CDY56521.1"/>
    </source>
</evidence>
<dbReference type="STRING" id="3708.A0A078J2U1"/>
<dbReference type="PROSITE" id="PS50181">
    <property type="entry name" value="FBOX"/>
    <property type="match status" value="1"/>
</dbReference>
<dbReference type="SUPFAM" id="SSF81383">
    <property type="entry name" value="F-box domain"/>
    <property type="match status" value="1"/>
</dbReference>
<dbReference type="EMBL" id="LK033496">
    <property type="protein sequence ID" value="CDY56521.1"/>
    <property type="molecule type" value="Genomic_DNA"/>
</dbReference>
<reference evidence="3 4" key="1">
    <citation type="journal article" date="2014" name="Science">
        <title>Plant genetics. Early allopolyploid evolution in the post-Neolithic Brassica napus oilseed genome.</title>
        <authorList>
            <person name="Chalhoub B."/>
            <person name="Denoeud F."/>
            <person name="Liu S."/>
            <person name="Parkin I.A."/>
            <person name="Tang H."/>
            <person name="Wang X."/>
            <person name="Chiquet J."/>
            <person name="Belcram H."/>
            <person name="Tong C."/>
            <person name="Samans B."/>
            <person name="Correa M."/>
            <person name="Da Silva C."/>
            <person name="Just J."/>
            <person name="Falentin C."/>
            <person name="Koh C.S."/>
            <person name="Le Clainche I."/>
            <person name="Bernard M."/>
            <person name="Bento P."/>
            <person name="Noel B."/>
            <person name="Labadie K."/>
            <person name="Alberti A."/>
            <person name="Charles M."/>
            <person name="Arnaud D."/>
            <person name="Guo H."/>
            <person name="Daviaud C."/>
            <person name="Alamery S."/>
            <person name="Jabbari K."/>
            <person name="Zhao M."/>
            <person name="Edger P.P."/>
            <person name="Chelaifa H."/>
            <person name="Tack D."/>
            <person name="Lassalle G."/>
            <person name="Mestiri I."/>
            <person name="Schnel N."/>
            <person name="Le Paslier M.C."/>
            <person name="Fan G."/>
            <person name="Renault V."/>
            <person name="Bayer P.E."/>
            <person name="Golicz A.A."/>
            <person name="Manoli S."/>
            <person name="Lee T.H."/>
            <person name="Thi V.H."/>
            <person name="Chalabi S."/>
            <person name="Hu Q."/>
            <person name="Fan C."/>
            <person name="Tollenaere R."/>
            <person name="Lu Y."/>
            <person name="Battail C."/>
            <person name="Shen J."/>
            <person name="Sidebottom C.H."/>
            <person name="Wang X."/>
            <person name="Canaguier A."/>
            <person name="Chauveau A."/>
            <person name="Berard A."/>
            <person name="Deniot G."/>
            <person name="Guan M."/>
            <person name="Liu Z."/>
            <person name="Sun F."/>
            <person name="Lim Y.P."/>
            <person name="Lyons E."/>
            <person name="Town C.D."/>
            <person name="Bancroft I."/>
            <person name="Wang X."/>
            <person name="Meng J."/>
            <person name="Ma J."/>
            <person name="Pires J.C."/>
            <person name="King G.J."/>
            <person name="Brunel D."/>
            <person name="Delourme R."/>
            <person name="Renard M."/>
            <person name="Aury J.M."/>
            <person name="Adams K.L."/>
            <person name="Batley J."/>
            <person name="Snowdon R.J."/>
            <person name="Tost J."/>
            <person name="Edwards D."/>
            <person name="Zhou Y."/>
            <person name="Hua W."/>
            <person name="Sharpe A.G."/>
            <person name="Paterson A.H."/>
            <person name="Guan C."/>
            <person name="Wincker P."/>
        </authorList>
    </citation>
    <scope>NUCLEOTIDE SEQUENCE [LARGE SCALE GENOMIC DNA]</scope>
    <source>
        <strain evidence="4">cv. Darmor-bzh</strain>
    </source>
</reference>
<dbReference type="Proteomes" id="UP001295469">
    <property type="component" value="Chromosome A07"/>
</dbReference>
<gene>
    <name evidence="3" type="primary">BnaA07g38620D</name>
    <name evidence="2" type="ORF">DARMORV10_A07P32390.1</name>
    <name evidence="3" type="ORF">GSBRNA2T00019703001</name>
</gene>
<dbReference type="Gramene" id="CDY56521">
    <property type="protein sequence ID" value="CDY56521"/>
    <property type="gene ID" value="GSBRNA2T00019703001"/>
</dbReference>
<protein>
    <submittedName>
        <fullName evidence="2">(rape) hypothetical protein</fullName>
    </submittedName>
    <submittedName>
        <fullName evidence="3">BnaA07g38620D protein</fullName>
    </submittedName>
</protein>
<dbReference type="InterPro" id="IPR036047">
    <property type="entry name" value="F-box-like_dom_sf"/>
</dbReference>
<dbReference type="InterPro" id="IPR015915">
    <property type="entry name" value="Kelch-typ_b-propeller"/>
</dbReference>
<dbReference type="InterPro" id="IPR057499">
    <property type="entry name" value="Kelch_FKB95"/>
</dbReference>
<dbReference type="Proteomes" id="UP000028999">
    <property type="component" value="Unassembled WGS sequence"/>
</dbReference>
<evidence type="ECO:0000259" key="1">
    <source>
        <dbReference type="PROSITE" id="PS50181"/>
    </source>
</evidence>
<sequence length="365" mass="41863">MSSNIRAEKKQSPSSSPITSLPEDVVVDILARVPRRDYPRVSLVSKYFRSLVSSPEIYARRSSLGCTEHCLYVVLYEKDNDDNMYKRLYMLRQKEKDKGFRPKKKRKRKKDKGLVLIPGLPAMPRYESVAAVGSRIYVFDGINSYIIDCTSHTVQHLPRMPVPLSYTVAGVIGGRVYVFGYRGKSKAMLVFNTETQTWEDGMTKPVRKVCDGSLVVMADKMYMTDGIKSFVYDPKESKWETDKMLSSKFWEYACVVDDVLYYHHFSDNELIAYDPEHKCWQVVKGVKKVLAKMRRVGYFWAKAVSYAGKLVLFFRKKGVTGEICFAKISVERREGGQIWGKVVQWCDHGLIAGGFYFTKSLDVVL</sequence>
<dbReference type="Pfam" id="PF25210">
    <property type="entry name" value="Kelch_FKB95"/>
    <property type="match status" value="1"/>
</dbReference>
<reference evidence="2" key="3">
    <citation type="submission" date="2021-01" db="EMBL/GenBank/DDBJ databases">
        <authorList>
            <consortium name="Genoscope - CEA"/>
            <person name="William W."/>
        </authorList>
    </citation>
    <scope>NUCLEOTIDE SEQUENCE</scope>
</reference>
<dbReference type="Pfam" id="PF00646">
    <property type="entry name" value="F-box"/>
    <property type="match status" value="1"/>
</dbReference>
<feature type="domain" description="F-box" evidence="1">
    <location>
        <begin position="15"/>
        <end position="61"/>
    </location>
</feature>
<dbReference type="Gene3D" id="1.20.1280.50">
    <property type="match status" value="1"/>
</dbReference>
<dbReference type="PANTHER" id="PTHR24414">
    <property type="entry name" value="F-BOX/KELCH-REPEAT PROTEIN SKIP4"/>
    <property type="match status" value="1"/>
</dbReference>
<dbReference type="EMBL" id="HG994361">
    <property type="protein sequence ID" value="CAF2186830.1"/>
    <property type="molecule type" value="Genomic_DNA"/>
</dbReference>
<dbReference type="SMART" id="SM00256">
    <property type="entry name" value="FBOX"/>
    <property type="match status" value="1"/>
</dbReference>
<dbReference type="Gene3D" id="2.120.10.80">
    <property type="entry name" value="Kelch-type beta propeller"/>
    <property type="match status" value="1"/>
</dbReference>
<dbReference type="OrthoDB" id="1060687at2759"/>